<dbReference type="InterPro" id="IPR052035">
    <property type="entry name" value="ZnF_BED_domain_contain"/>
</dbReference>
<dbReference type="PANTHER" id="PTHR46481:SF10">
    <property type="entry name" value="ZINC FINGER BED DOMAIN-CONTAINING PROTEIN 39"/>
    <property type="match status" value="1"/>
</dbReference>
<dbReference type="AlphaFoldDB" id="A0A9N9P6C3"/>
<evidence type="ECO:0000313" key="6">
    <source>
        <dbReference type="EMBL" id="CAG8788168.1"/>
    </source>
</evidence>
<comment type="subcellular location">
    <subcellularLocation>
        <location evidence="1">Nucleus</location>
    </subcellularLocation>
</comment>
<dbReference type="Proteomes" id="UP000789759">
    <property type="component" value="Unassembled WGS sequence"/>
</dbReference>
<accession>A0A9N9P6C3</accession>
<dbReference type="SUPFAM" id="SSF53098">
    <property type="entry name" value="Ribonuclease H-like"/>
    <property type="match status" value="1"/>
</dbReference>
<protein>
    <submittedName>
        <fullName evidence="6">17244_t:CDS:1</fullName>
    </submittedName>
</protein>
<dbReference type="OrthoDB" id="2445631at2759"/>
<dbReference type="GO" id="GO:0008270">
    <property type="term" value="F:zinc ion binding"/>
    <property type="evidence" value="ECO:0007669"/>
    <property type="project" value="UniProtKB-KW"/>
</dbReference>
<evidence type="ECO:0000256" key="4">
    <source>
        <dbReference type="ARBA" id="ARBA00022833"/>
    </source>
</evidence>
<reference evidence="6" key="1">
    <citation type="submission" date="2021-06" db="EMBL/GenBank/DDBJ databases">
        <authorList>
            <person name="Kallberg Y."/>
            <person name="Tangrot J."/>
            <person name="Rosling A."/>
        </authorList>
    </citation>
    <scope>NUCLEOTIDE SEQUENCE</scope>
    <source>
        <strain evidence="6">FL966</strain>
    </source>
</reference>
<evidence type="ECO:0000256" key="1">
    <source>
        <dbReference type="ARBA" id="ARBA00004123"/>
    </source>
</evidence>
<organism evidence="6 7">
    <name type="scientific">Cetraspora pellucida</name>
    <dbReference type="NCBI Taxonomy" id="1433469"/>
    <lineage>
        <taxon>Eukaryota</taxon>
        <taxon>Fungi</taxon>
        <taxon>Fungi incertae sedis</taxon>
        <taxon>Mucoromycota</taxon>
        <taxon>Glomeromycotina</taxon>
        <taxon>Glomeromycetes</taxon>
        <taxon>Diversisporales</taxon>
        <taxon>Gigasporaceae</taxon>
        <taxon>Cetraspora</taxon>
    </lineage>
</organism>
<dbReference type="InterPro" id="IPR012337">
    <property type="entry name" value="RNaseH-like_sf"/>
</dbReference>
<evidence type="ECO:0000256" key="2">
    <source>
        <dbReference type="ARBA" id="ARBA00022723"/>
    </source>
</evidence>
<dbReference type="GO" id="GO:0005634">
    <property type="term" value="C:nucleus"/>
    <property type="evidence" value="ECO:0007669"/>
    <property type="project" value="UniProtKB-SubCell"/>
</dbReference>
<evidence type="ECO:0000256" key="3">
    <source>
        <dbReference type="ARBA" id="ARBA00022771"/>
    </source>
</evidence>
<gene>
    <name evidence="6" type="ORF">CPELLU_LOCUS16834</name>
</gene>
<name>A0A9N9P6C3_9GLOM</name>
<comment type="caution">
    <text evidence="6">The sequence shown here is derived from an EMBL/GenBank/DDBJ whole genome shotgun (WGS) entry which is preliminary data.</text>
</comment>
<sequence>QFPIEREGSPSSLTLPKYISNSNLLNATNSGEQTLSPVWKYFNQKKTQLPGHFLAECSYCPAKWSRGEPQKLEAHLALECPNVNNEIRQIYLLCSCLTKYFPQKEGENLSEEQINSINSSLLKAFVTCSISFSIIENLFFIDLLQNLCSNYQPPSREVLSGRLLDQEYSRVTVKHEAIFNESENLTLEHTFASHLVKECTEIIKFFKKSYQPNSHLHYAISELKIFGGGLKKFIDTRWTSTYEYALSFSRLECTINNTSYCFLQFIQLAAAIKKVLNLQAKEFKSYCVQIFNKRWRDFNADNYLLAYFLHTGAGLREQQFQSIVITTIKIWQQEGHNQYECANLELFFFGNKLLCDDLQEQVASATFLVANDKSIAKDSEIEVIKHFDIENIVFLNDEMFQDGGSDIDNKELQSDSNDELDECNDEDFDVSKIGQDSYENIDECSYENNDNNLNRIDKCVDSDLDISDLDIESEKDNSENSIIIENDNKNLESLPIAI</sequence>
<dbReference type="EMBL" id="CAJVQA010026141">
    <property type="protein sequence ID" value="CAG8788168.1"/>
    <property type="molecule type" value="Genomic_DNA"/>
</dbReference>
<feature type="non-terminal residue" evidence="6">
    <location>
        <position position="498"/>
    </location>
</feature>
<keyword evidence="3" id="KW-0863">Zinc-finger</keyword>
<keyword evidence="4" id="KW-0862">Zinc</keyword>
<keyword evidence="2" id="KW-0479">Metal-binding</keyword>
<dbReference type="PANTHER" id="PTHR46481">
    <property type="entry name" value="ZINC FINGER BED DOMAIN-CONTAINING PROTEIN 4"/>
    <property type="match status" value="1"/>
</dbReference>
<evidence type="ECO:0000256" key="5">
    <source>
        <dbReference type="ARBA" id="ARBA00023242"/>
    </source>
</evidence>
<evidence type="ECO:0000313" key="7">
    <source>
        <dbReference type="Proteomes" id="UP000789759"/>
    </source>
</evidence>
<keyword evidence="7" id="KW-1185">Reference proteome</keyword>
<proteinExistence type="predicted"/>
<keyword evidence="5" id="KW-0539">Nucleus</keyword>